<dbReference type="HOGENOM" id="CLU_408670_0_0_1"/>
<dbReference type="GO" id="GO:0009313">
    <property type="term" value="P:oligosaccharide catabolic process"/>
    <property type="evidence" value="ECO:0007669"/>
    <property type="project" value="TreeGrafter"/>
</dbReference>
<comment type="similarity">
    <text evidence="1">Belongs to the glycosyl hydrolase 13 family.</text>
</comment>
<dbReference type="GO" id="GO:0004556">
    <property type="term" value="F:alpha-amylase activity"/>
    <property type="evidence" value="ECO:0007669"/>
    <property type="project" value="TreeGrafter"/>
</dbReference>
<evidence type="ECO:0000313" key="3">
    <source>
        <dbReference type="EMBL" id="EPE06847.1"/>
    </source>
</evidence>
<dbReference type="OMA" id="WGYATAH"/>
<keyword evidence="4" id="KW-1185">Reference proteome</keyword>
<feature type="domain" description="Glycosyl hydrolase family 13 catalytic" evidence="2">
    <location>
        <begin position="160"/>
        <end position="585"/>
    </location>
</feature>
<reference evidence="3 4" key="1">
    <citation type="journal article" date="2013" name="BMC Genomics">
        <title>The genome and transcriptome of the pine saprophyte Ophiostoma piceae, and a comparison with the bark beetle-associated pine pathogen Grosmannia clavigera.</title>
        <authorList>
            <person name="Haridas S."/>
            <person name="Wang Y."/>
            <person name="Lim L."/>
            <person name="Massoumi Alamouti S."/>
            <person name="Jackman S."/>
            <person name="Docking R."/>
            <person name="Robertson G."/>
            <person name="Birol I."/>
            <person name="Bohlmann J."/>
            <person name="Breuil C."/>
        </authorList>
    </citation>
    <scope>NUCLEOTIDE SEQUENCE [LARGE SCALE GENOMIC DNA]</scope>
    <source>
        <strain evidence="3 4">UAMH 11346</strain>
    </source>
</reference>
<evidence type="ECO:0000256" key="1">
    <source>
        <dbReference type="ARBA" id="ARBA00008061"/>
    </source>
</evidence>
<dbReference type="Pfam" id="PF00128">
    <property type="entry name" value="Alpha-amylase"/>
    <property type="match status" value="1"/>
</dbReference>
<dbReference type="PANTHER" id="PTHR10357:SF179">
    <property type="entry name" value="NEUTRAL AND BASIC AMINO ACID TRANSPORT PROTEIN RBAT"/>
    <property type="match status" value="1"/>
</dbReference>
<dbReference type="Proteomes" id="UP000016923">
    <property type="component" value="Unassembled WGS sequence"/>
</dbReference>
<dbReference type="InterPro" id="IPR006047">
    <property type="entry name" value="GH13_cat_dom"/>
</dbReference>
<dbReference type="OrthoDB" id="1740265at2759"/>
<accession>S3C266</accession>
<dbReference type="PANTHER" id="PTHR10357">
    <property type="entry name" value="ALPHA-AMYLASE FAMILY MEMBER"/>
    <property type="match status" value="1"/>
</dbReference>
<organism evidence="3 4">
    <name type="scientific">Ophiostoma piceae (strain UAMH 11346)</name>
    <name type="common">Sap stain fungus</name>
    <dbReference type="NCBI Taxonomy" id="1262450"/>
    <lineage>
        <taxon>Eukaryota</taxon>
        <taxon>Fungi</taxon>
        <taxon>Dikarya</taxon>
        <taxon>Ascomycota</taxon>
        <taxon>Pezizomycotina</taxon>
        <taxon>Sordariomycetes</taxon>
        <taxon>Sordariomycetidae</taxon>
        <taxon>Ophiostomatales</taxon>
        <taxon>Ophiostomataceae</taxon>
        <taxon>Ophiostoma</taxon>
    </lineage>
</organism>
<dbReference type="Gene3D" id="3.20.20.80">
    <property type="entry name" value="Glycosidases"/>
    <property type="match status" value="1"/>
</dbReference>
<dbReference type="InterPro" id="IPR017853">
    <property type="entry name" value="GH"/>
</dbReference>
<dbReference type="SMART" id="SM00642">
    <property type="entry name" value="Aamy"/>
    <property type="match status" value="1"/>
</dbReference>
<proteinExistence type="inferred from homology"/>
<dbReference type="AlphaFoldDB" id="S3C266"/>
<evidence type="ECO:0000313" key="4">
    <source>
        <dbReference type="Proteomes" id="UP000016923"/>
    </source>
</evidence>
<gene>
    <name evidence="3" type="ORF">F503_03274</name>
</gene>
<dbReference type="SUPFAM" id="SSF51445">
    <property type="entry name" value="(Trans)glycosidases"/>
    <property type="match status" value="1"/>
</dbReference>
<dbReference type="VEuPathDB" id="FungiDB:F503_03274"/>
<evidence type="ECO:0000259" key="2">
    <source>
        <dbReference type="SMART" id="SM00642"/>
    </source>
</evidence>
<sequence length="685" mass="76023">MAYAVDILDRRSSHFVFWLPGLEVSAPPKLLLGTFSENGSKNEFQQLVRQPFVAVDGKPGLWLLDPNDLQPGLTDGTVYHYWFQLGGLTVTDPIAFTVDYSYLGLENAKARSDSVQPPTVVKFRDGKLWACDVDGQESARTPIPTQSSLPSNNHMVIYELPTSWARASTQTDRANESGAAAVKVDVGSFADVTALFDVNARGQHYGSDASHAILQELGINALELLPPADAKPKGDWGYATAHYFAPDYDLGTASQLAVLSETINKQGVRMFTDVVMAFGHDSYGDVYGDDTRANVFHLDPNAEPENPDSYEAGTTGGQKRDGFGGRPWRYIKTVDGYDPESGDGDTTTPKTVQPAWAFHRAHLTRWMVDFGVGGLRLDSLNNVGSWDFVKSYRERAWALYNQRYGGDADKSKFLIVGEELSMPVDMLTGGCLDALWNEKWQQRARAAVLGESWGDDDFEWTVRKLVDCRQDQLNGGSFSDGSQAVNYLTSHDIEGYRKNRMYDFLADSGVTDTLEIEKRAKLAFVLLLTSVGVPMIFAGEEFADQQDQSQDMARKQTDPVNYERKNDGGWRQALFTYVALLTKFRTACPALGVDDTNIFHVDASRGGKVLAWSRGGGTDAAEKPVVVVANFSDQDIVDEYVVPSFPDKDVAGWREVTHDRDVPAEWIGREPLYAWEAKVYTYWRG</sequence>
<protein>
    <submittedName>
        <fullName evidence="3">Alpha amylase catalytic region</fullName>
    </submittedName>
</protein>
<dbReference type="eggNOG" id="KOG0470">
    <property type="taxonomic scope" value="Eukaryota"/>
</dbReference>
<dbReference type="EMBL" id="KE148152">
    <property type="protein sequence ID" value="EPE06847.1"/>
    <property type="molecule type" value="Genomic_DNA"/>
</dbReference>
<dbReference type="STRING" id="1262450.S3C266"/>
<name>S3C266_OPHP1</name>